<evidence type="ECO:0000313" key="5">
    <source>
        <dbReference type="Proteomes" id="UP000238288"/>
    </source>
</evidence>
<protein>
    <submittedName>
        <fullName evidence="4">DNA sulfur modification protein DndD</fullName>
    </submittedName>
</protein>
<dbReference type="GO" id="GO:0006302">
    <property type="term" value="P:double-strand break repair"/>
    <property type="evidence" value="ECO:0007669"/>
    <property type="project" value="InterPro"/>
</dbReference>
<dbReference type="EMBL" id="AQGW01000025">
    <property type="protein sequence ID" value="MBE0384186.1"/>
    <property type="molecule type" value="Genomic_DNA"/>
</dbReference>
<dbReference type="InterPro" id="IPR017599">
    <property type="entry name" value="DNA_S_DndD"/>
</dbReference>
<dbReference type="REBASE" id="233946">
    <property type="entry name" value="M.Pca43555DndDP"/>
</dbReference>
<sequence length="651" mass="73244">MIINKLRLNNFRVFAGRHEIDLKPQKHKPIILFGGLNGAGKTSILTAIRFALLGRQAFSGNLSNPAFIGELQKLINNSDGKTDNKRAYLELEFDYVRQGVCYSYCVKRQWQYGKIDELVIVEDGVEKFELNYEQAQAFLIELIPAGIADLVFFDGEKIAELAEDNSGIILQHAVKRLLGLDIVTRLKEDLRIYLRKAGIAASEEKLKEQYHELEAEKDELLSQALLKRNEADLIFNSITELNSKITLAEQELLSGGGAWAASREDTQQSIDLNIQNKAVLESRLQHELEGDYALSLAQKTLTTLLTEITKTQDSAKKVAFKNQLNGFLDQYSSKDFFALRAQLLEAADDYSQPGANLISFDLSEQQSALLHAQVNQQALISSQNAKELKLELVKLQSTIENASINVSRAPEQEQLQVSFDKLRLLEKEKSTFVKEYKAILFDAKTLFKSAQDLTSKLVKLQKEMKTAFGEEDSAIRASRTITLLDEFSNELVKLKLTEIETKFIESYKKLNRKEDVKLNISIDPHSYNVVLVDDFGNNIDKNGLSAGEKQIFAIAMLDALASVSGKKLPVVIDTPLGRLDSNHRDKLVQHYFPNASEQVIILSTDTEVNEQYIGQMKDSISCKYDISFDQVTKTSSVSAGYFWEKEEVSAI</sequence>
<evidence type="ECO:0000256" key="1">
    <source>
        <dbReference type="SAM" id="Coils"/>
    </source>
</evidence>
<evidence type="ECO:0000313" key="3">
    <source>
        <dbReference type="EMBL" id="MBE0384186.1"/>
    </source>
</evidence>
<dbReference type="InterPro" id="IPR027417">
    <property type="entry name" value="P-loop_NTPase"/>
</dbReference>
<proteinExistence type="predicted"/>
<reference evidence="4 5" key="2">
    <citation type="submission" date="2017-11" db="EMBL/GenBank/DDBJ databases">
        <authorList>
            <person name="Han C.G."/>
        </authorList>
    </citation>
    <scope>NUCLEOTIDE SEQUENCE [LARGE SCALE GENOMIC DNA]</scope>
    <source>
        <strain evidence="5">ATCC 43555</strain>
        <strain evidence="4">ATCC43555</strain>
    </source>
</reference>
<keyword evidence="1" id="KW-0175">Coiled coil</keyword>
<gene>
    <name evidence="4" type="primary">dndD</name>
    <name evidence="4" type="ORF">PCAR9_B0094</name>
    <name evidence="3" type="ORF">PCARR_b0126</name>
</gene>
<feature type="domain" description="Rad50/SbcC-type AAA" evidence="2">
    <location>
        <begin position="5"/>
        <end position="252"/>
    </location>
</feature>
<reference evidence="3 6" key="1">
    <citation type="submission" date="2015-06" db="EMBL/GenBank/DDBJ databases">
        <title>Genome sequence of Pseudoalteromonas carrageenovora.</title>
        <authorList>
            <person name="Xie B.-B."/>
            <person name="Rong J.-C."/>
            <person name="Qin Q.-L."/>
            <person name="Zhang Y.-Z."/>
        </authorList>
    </citation>
    <scope>NUCLEOTIDE SEQUENCE [LARGE SCALE GENOMIC DNA]</scope>
    <source>
        <strain evidence="3 6">IAM 12662</strain>
    </source>
</reference>
<feature type="coiled-coil region" evidence="1">
    <location>
        <begin position="443"/>
        <end position="470"/>
    </location>
</feature>
<dbReference type="PANTHER" id="PTHR32114">
    <property type="entry name" value="ABC TRANSPORTER ABCH.3"/>
    <property type="match status" value="1"/>
</dbReference>
<dbReference type="Gene3D" id="3.40.50.300">
    <property type="entry name" value="P-loop containing nucleotide triphosphate hydrolases"/>
    <property type="match status" value="2"/>
</dbReference>
<dbReference type="NCBIfam" id="TIGR03185">
    <property type="entry name" value="DNA_S_dndD"/>
    <property type="match status" value="1"/>
</dbReference>
<dbReference type="Proteomes" id="UP000238288">
    <property type="component" value="Chromosome PCAR9b"/>
</dbReference>
<dbReference type="Proteomes" id="UP000615003">
    <property type="component" value="Unassembled WGS sequence"/>
</dbReference>
<dbReference type="SUPFAM" id="SSF52540">
    <property type="entry name" value="P-loop containing nucleoside triphosphate hydrolases"/>
    <property type="match status" value="1"/>
</dbReference>
<dbReference type="AlphaFoldDB" id="A0A2K4XE53"/>
<dbReference type="RefSeq" id="WP_104643752.1">
    <property type="nucleotide sequence ID" value="NZ_AQGW01000025.1"/>
</dbReference>
<dbReference type="GeneID" id="93665289"/>
<evidence type="ECO:0000313" key="6">
    <source>
        <dbReference type="Proteomes" id="UP000615003"/>
    </source>
</evidence>
<dbReference type="PANTHER" id="PTHR32114:SF2">
    <property type="entry name" value="ABC TRANSPORTER ABCH.3"/>
    <property type="match status" value="1"/>
</dbReference>
<feature type="coiled-coil region" evidence="1">
    <location>
        <begin position="196"/>
        <end position="230"/>
    </location>
</feature>
<dbReference type="Pfam" id="PF13476">
    <property type="entry name" value="AAA_23"/>
    <property type="match status" value="1"/>
</dbReference>
<dbReference type="OrthoDB" id="9795626at2"/>
<evidence type="ECO:0000313" key="4">
    <source>
        <dbReference type="EMBL" id="SOU42581.1"/>
    </source>
</evidence>
<evidence type="ECO:0000259" key="2">
    <source>
        <dbReference type="Pfam" id="PF13476"/>
    </source>
</evidence>
<dbReference type="GO" id="GO:0016887">
    <property type="term" value="F:ATP hydrolysis activity"/>
    <property type="evidence" value="ECO:0007669"/>
    <property type="project" value="InterPro"/>
</dbReference>
<accession>A0A2K4XE53</accession>
<keyword evidence="6" id="KW-1185">Reference proteome</keyword>
<organism evidence="4 5">
    <name type="scientific">Pseudoalteromonas carrageenovora IAM 12662</name>
    <dbReference type="NCBI Taxonomy" id="1314868"/>
    <lineage>
        <taxon>Bacteria</taxon>
        <taxon>Pseudomonadati</taxon>
        <taxon>Pseudomonadota</taxon>
        <taxon>Gammaproteobacteria</taxon>
        <taxon>Alteromonadales</taxon>
        <taxon>Pseudoalteromonadaceae</taxon>
        <taxon>Pseudoalteromonas</taxon>
    </lineage>
</organism>
<dbReference type="EMBL" id="LT965929">
    <property type="protein sequence ID" value="SOU42581.1"/>
    <property type="molecule type" value="Genomic_DNA"/>
</dbReference>
<dbReference type="InterPro" id="IPR038729">
    <property type="entry name" value="Rad50/SbcC_AAA"/>
</dbReference>
<name>A0A2K4XE53_PSEVC</name>